<sequence>MDFRLQNVRGNPCSLNHSLFPPGTEPHPPVIARNLYGIVKQHLVVTVESHENKGSRSYEPWKRRWTLVTSSVSW</sequence>
<keyword evidence="2" id="KW-1185">Reference proteome</keyword>
<name>A0A834UB91_VESPE</name>
<dbReference type="AlphaFoldDB" id="A0A834UB91"/>
<accession>A0A834UB91</accession>
<comment type="caution">
    <text evidence="1">The sequence shown here is derived from an EMBL/GenBank/DDBJ whole genome shotgun (WGS) entry which is preliminary data.</text>
</comment>
<proteinExistence type="predicted"/>
<reference evidence="1" key="1">
    <citation type="journal article" date="2020" name="G3 (Bethesda)">
        <title>High-Quality Assemblies for Three Invasive Social Wasps from the &lt;i&gt;Vespula&lt;/i&gt; Genus.</title>
        <authorList>
            <person name="Harrop T.W.R."/>
            <person name="Guhlin J."/>
            <person name="McLaughlin G.M."/>
            <person name="Permina E."/>
            <person name="Stockwell P."/>
            <person name="Gilligan J."/>
            <person name="Le Lec M.F."/>
            <person name="Gruber M.A.M."/>
            <person name="Quinn O."/>
            <person name="Lovegrove M."/>
            <person name="Duncan E.J."/>
            <person name="Remnant E.J."/>
            <person name="Van Eeckhoven J."/>
            <person name="Graham B."/>
            <person name="Knapp R.A."/>
            <person name="Langford K.W."/>
            <person name="Kronenberg Z."/>
            <person name="Press M.O."/>
            <person name="Eacker S.M."/>
            <person name="Wilson-Rankin E.E."/>
            <person name="Purcell J."/>
            <person name="Lester P.J."/>
            <person name="Dearden P.K."/>
        </authorList>
    </citation>
    <scope>NUCLEOTIDE SEQUENCE</scope>
    <source>
        <strain evidence="1">Volc-1</strain>
    </source>
</reference>
<evidence type="ECO:0000313" key="1">
    <source>
        <dbReference type="EMBL" id="KAF7427442.1"/>
    </source>
</evidence>
<evidence type="ECO:0000313" key="2">
    <source>
        <dbReference type="Proteomes" id="UP000600918"/>
    </source>
</evidence>
<organism evidence="1 2">
    <name type="scientific">Vespula pensylvanica</name>
    <name type="common">Western yellow jacket</name>
    <name type="synonym">Wasp</name>
    <dbReference type="NCBI Taxonomy" id="30213"/>
    <lineage>
        <taxon>Eukaryota</taxon>
        <taxon>Metazoa</taxon>
        <taxon>Ecdysozoa</taxon>
        <taxon>Arthropoda</taxon>
        <taxon>Hexapoda</taxon>
        <taxon>Insecta</taxon>
        <taxon>Pterygota</taxon>
        <taxon>Neoptera</taxon>
        <taxon>Endopterygota</taxon>
        <taxon>Hymenoptera</taxon>
        <taxon>Apocrita</taxon>
        <taxon>Aculeata</taxon>
        <taxon>Vespoidea</taxon>
        <taxon>Vespidae</taxon>
        <taxon>Vespinae</taxon>
        <taxon>Vespula</taxon>
    </lineage>
</organism>
<dbReference type="Proteomes" id="UP000600918">
    <property type="component" value="Unassembled WGS sequence"/>
</dbReference>
<gene>
    <name evidence="1" type="ORF">H0235_007136</name>
</gene>
<protein>
    <submittedName>
        <fullName evidence="1">Uncharacterized protein</fullName>
    </submittedName>
</protein>
<dbReference type="EMBL" id="JACSDY010000005">
    <property type="protein sequence ID" value="KAF7427442.1"/>
    <property type="molecule type" value="Genomic_DNA"/>
</dbReference>